<keyword evidence="10" id="KW-1185">Reference proteome</keyword>
<evidence type="ECO:0000313" key="8">
    <source>
        <dbReference type="EMBL" id="KPV46540.1"/>
    </source>
</evidence>
<dbReference type="PROSITE" id="PS51273">
    <property type="entry name" value="GATASE_TYPE_1"/>
    <property type="match status" value="1"/>
</dbReference>
<gene>
    <name evidence="9" type="ORF">AOG54_00925</name>
    <name evidence="8" type="ORF">SE19_05070</name>
</gene>
<dbReference type="Pfam" id="PF13507">
    <property type="entry name" value="GATase_5"/>
    <property type="match status" value="1"/>
</dbReference>
<evidence type="ECO:0000256" key="2">
    <source>
        <dbReference type="ARBA" id="ARBA00022598"/>
    </source>
</evidence>
<accession>A0A0Q0VMC5</accession>
<evidence type="ECO:0000256" key="6">
    <source>
        <dbReference type="ARBA" id="ARBA00022840"/>
    </source>
</evidence>
<dbReference type="Gene3D" id="3.40.50.880">
    <property type="match status" value="1"/>
</dbReference>
<evidence type="ECO:0000256" key="1">
    <source>
        <dbReference type="ARBA" id="ARBA00022490"/>
    </source>
</evidence>
<organism evidence="9 10">
    <name type="scientific">Acidiplasma aeolicum</name>
    <dbReference type="NCBI Taxonomy" id="507754"/>
    <lineage>
        <taxon>Archaea</taxon>
        <taxon>Methanobacteriati</taxon>
        <taxon>Thermoplasmatota</taxon>
        <taxon>Thermoplasmata</taxon>
        <taxon>Thermoplasmatales</taxon>
        <taxon>Ferroplasmaceae</taxon>
        <taxon>Acidiplasma</taxon>
    </lineage>
</organism>
<dbReference type="PATRIC" id="fig|507754.4.peg.1888"/>
<dbReference type="SMART" id="SM01211">
    <property type="entry name" value="GATase_5"/>
    <property type="match status" value="1"/>
</dbReference>
<dbReference type="Proteomes" id="UP000050320">
    <property type="component" value="Unassembled WGS sequence"/>
</dbReference>
<proteinExistence type="predicted"/>
<dbReference type="InterPro" id="IPR010075">
    <property type="entry name" value="PRibForGlyAmidine_synth_PurQ"/>
</dbReference>
<protein>
    <submittedName>
        <fullName evidence="9">Phosphoribosylformylglycinamidine synthase</fullName>
    </submittedName>
</protein>
<dbReference type="GO" id="GO:0016787">
    <property type="term" value="F:hydrolase activity"/>
    <property type="evidence" value="ECO:0007669"/>
    <property type="project" value="UniProtKB-KW"/>
</dbReference>
<dbReference type="PANTHER" id="PTHR10099:SF1">
    <property type="entry name" value="PHOSPHORIBOSYLFORMYLGLYCINAMIDINE SYNTHASE"/>
    <property type="match status" value="1"/>
</dbReference>
<dbReference type="Proteomes" id="UP000050515">
    <property type="component" value="Unassembled WGS sequence"/>
</dbReference>
<keyword evidence="1" id="KW-0963">Cytoplasm</keyword>
<evidence type="ECO:0000313" key="11">
    <source>
        <dbReference type="Proteomes" id="UP000050515"/>
    </source>
</evidence>
<dbReference type="GO" id="GO:0005524">
    <property type="term" value="F:ATP binding"/>
    <property type="evidence" value="ECO:0007669"/>
    <property type="project" value="UniProtKB-KW"/>
</dbReference>
<keyword evidence="2" id="KW-0436">Ligase</keyword>
<comment type="caution">
    <text evidence="9">The sequence shown here is derived from an EMBL/GenBank/DDBJ whole genome shotgun (WGS) entry which is preliminary data.</text>
</comment>
<dbReference type="GO" id="GO:0005737">
    <property type="term" value="C:cytoplasm"/>
    <property type="evidence" value="ECO:0007669"/>
    <property type="project" value="TreeGrafter"/>
</dbReference>
<keyword evidence="7" id="KW-0315">Glutamine amidotransferase</keyword>
<name>A0A0Q0VMC5_9ARCH</name>
<evidence type="ECO:0000256" key="5">
    <source>
        <dbReference type="ARBA" id="ARBA00022801"/>
    </source>
</evidence>
<dbReference type="AlphaFoldDB" id="A0A0Q0VMC5"/>
<dbReference type="SUPFAM" id="SSF52317">
    <property type="entry name" value="Class I glutamine amidotransferase-like"/>
    <property type="match status" value="1"/>
</dbReference>
<dbReference type="PANTHER" id="PTHR10099">
    <property type="entry name" value="PHOSPHORIBOSYLFORMYLGLYCINAMIDINE SYNTHASE"/>
    <property type="match status" value="1"/>
</dbReference>
<dbReference type="GO" id="GO:0004642">
    <property type="term" value="F:phosphoribosylformylglycinamidine synthase activity"/>
    <property type="evidence" value="ECO:0007669"/>
    <property type="project" value="InterPro"/>
</dbReference>
<dbReference type="EMBL" id="LKBG01000231">
    <property type="protein sequence ID" value="KQB34601.1"/>
    <property type="molecule type" value="Genomic_DNA"/>
</dbReference>
<dbReference type="InterPro" id="IPR029062">
    <property type="entry name" value="Class_I_gatase-like"/>
</dbReference>
<reference evidence="8 11" key="1">
    <citation type="submission" date="2015-09" db="EMBL/GenBank/DDBJ databases">
        <title>Draft genome sequence of Acidiplasma aeolicum DSM 18409.</title>
        <authorList>
            <person name="Hemp J."/>
        </authorList>
    </citation>
    <scope>NUCLEOTIDE SEQUENCE [LARGE SCALE GENOMIC DNA]</scope>
    <source>
        <strain evidence="8 11">V</strain>
    </source>
</reference>
<dbReference type="NCBIfam" id="NF002252">
    <property type="entry name" value="PRK01175.1"/>
    <property type="match status" value="1"/>
</dbReference>
<evidence type="ECO:0000313" key="9">
    <source>
        <dbReference type="EMBL" id="KQB34601.1"/>
    </source>
</evidence>
<keyword evidence="6" id="KW-0067">ATP-binding</keyword>
<reference evidence="9 10" key="2">
    <citation type="submission" date="2015-09" db="EMBL/GenBank/DDBJ databases">
        <title>Heavy metals and arsenic resistance mechanisms in polyextremophilic archaea of the family Ferroplasmaceae.</title>
        <authorList>
            <person name="Bulaev A.G."/>
            <person name="Kanygina A.V."/>
        </authorList>
    </citation>
    <scope>NUCLEOTIDE SEQUENCE [LARGE SCALE GENOMIC DNA]</scope>
    <source>
        <strain evidence="9 10">VT</strain>
    </source>
</reference>
<evidence type="ECO:0000256" key="7">
    <source>
        <dbReference type="ARBA" id="ARBA00022962"/>
    </source>
</evidence>
<dbReference type="GO" id="GO:0006189">
    <property type="term" value="P:'de novo' IMP biosynthetic process"/>
    <property type="evidence" value="ECO:0007669"/>
    <property type="project" value="InterPro"/>
</dbReference>
<keyword evidence="5" id="KW-0378">Hydrolase</keyword>
<evidence type="ECO:0000256" key="3">
    <source>
        <dbReference type="ARBA" id="ARBA00022741"/>
    </source>
</evidence>
<dbReference type="NCBIfam" id="TIGR01737">
    <property type="entry name" value="FGAM_synth_I"/>
    <property type="match status" value="1"/>
</dbReference>
<dbReference type="PIRSF" id="PIRSF001586">
    <property type="entry name" value="FGAM_synth_I"/>
    <property type="match status" value="1"/>
</dbReference>
<keyword evidence="4" id="KW-0658">Purine biosynthesis</keyword>
<evidence type="ECO:0000256" key="4">
    <source>
        <dbReference type="ARBA" id="ARBA00022755"/>
    </source>
</evidence>
<dbReference type="EMBL" id="LJCQ01000226">
    <property type="protein sequence ID" value="KPV46540.1"/>
    <property type="molecule type" value="Genomic_DNA"/>
</dbReference>
<evidence type="ECO:0000313" key="10">
    <source>
        <dbReference type="Proteomes" id="UP000050320"/>
    </source>
</evidence>
<sequence>MEGTNNEEEAYLSLQRSGFIPDYIHIFDLNSGRKNLLDYDVLLIPGGFSAGDYIRAGAIFAARLRAYIRDLQKFNDLNRVILGICNGFQVLSELGMLPDTGNKMERSMVLAVNESNRFECRYTYFNYTSRNKIFESAFRDRIMQVPVAHLEGRVLFKNENILDEVLQNDQILFKYTNPDGTGSGYPWNPNGSVMDIAGISNENGNVIGLMPHPERVYYNFQMMPDGHVHEKGTGEYFFKAIYNYTKKLFD</sequence>
<keyword evidence="3" id="KW-0547">Nucleotide-binding</keyword>